<keyword evidence="4" id="KW-1133">Transmembrane helix</keyword>
<dbReference type="SMART" id="SM00369">
    <property type="entry name" value="LRR_TYP"/>
    <property type="match status" value="5"/>
</dbReference>
<dbReference type="InterPro" id="IPR036116">
    <property type="entry name" value="FN3_sf"/>
</dbReference>
<evidence type="ECO:0000259" key="5">
    <source>
        <dbReference type="PROSITE" id="PS50853"/>
    </source>
</evidence>
<feature type="transmembrane region" description="Helical" evidence="4">
    <location>
        <begin position="890"/>
        <end position="916"/>
    </location>
</feature>
<dbReference type="InterPro" id="IPR013783">
    <property type="entry name" value="Ig-like_fold"/>
</dbReference>
<dbReference type="SUPFAM" id="SSF52058">
    <property type="entry name" value="L domain-like"/>
    <property type="match status" value="1"/>
</dbReference>
<dbReference type="GO" id="GO:0005615">
    <property type="term" value="C:extracellular space"/>
    <property type="evidence" value="ECO:0007669"/>
    <property type="project" value="TreeGrafter"/>
</dbReference>
<reference evidence="6" key="1">
    <citation type="submission" date="2022-03" db="EMBL/GenBank/DDBJ databases">
        <authorList>
            <person name="Alioto T."/>
            <person name="Alioto T."/>
            <person name="Gomez Garrido J."/>
        </authorList>
    </citation>
    <scope>NUCLEOTIDE SEQUENCE</scope>
</reference>
<dbReference type="Proteomes" id="UP001295444">
    <property type="component" value="Chromosome 02"/>
</dbReference>
<dbReference type="Pfam" id="PF00041">
    <property type="entry name" value="fn3"/>
    <property type="match status" value="1"/>
</dbReference>
<dbReference type="EMBL" id="OW240913">
    <property type="protein sequence ID" value="CAH2255321.1"/>
    <property type="molecule type" value="Genomic_DNA"/>
</dbReference>
<organism evidence="6 7">
    <name type="scientific">Pelobates cultripes</name>
    <name type="common">Western spadefoot toad</name>
    <dbReference type="NCBI Taxonomy" id="61616"/>
    <lineage>
        <taxon>Eukaryota</taxon>
        <taxon>Metazoa</taxon>
        <taxon>Chordata</taxon>
        <taxon>Craniata</taxon>
        <taxon>Vertebrata</taxon>
        <taxon>Euteleostomi</taxon>
        <taxon>Amphibia</taxon>
        <taxon>Batrachia</taxon>
        <taxon>Anura</taxon>
        <taxon>Pelobatoidea</taxon>
        <taxon>Pelobatidae</taxon>
        <taxon>Pelobates</taxon>
    </lineage>
</organism>
<dbReference type="PANTHER" id="PTHR24373">
    <property type="entry name" value="SLIT RELATED LEUCINE-RICH REPEAT NEURONAL PROTEIN"/>
    <property type="match status" value="1"/>
</dbReference>
<dbReference type="InterPro" id="IPR032675">
    <property type="entry name" value="LRR_dom_sf"/>
</dbReference>
<evidence type="ECO:0000313" key="6">
    <source>
        <dbReference type="EMBL" id="CAH2255321.1"/>
    </source>
</evidence>
<keyword evidence="7" id="KW-1185">Reference proteome</keyword>
<dbReference type="Gene3D" id="2.60.40.10">
    <property type="entry name" value="Immunoglobulins"/>
    <property type="match status" value="1"/>
</dbReference>
<dbReference type="InterPro" id="IPR003591">
    <property type="entry name" value="Leu-rich_rpt_typical-subtyp"/>
</dbReference>
<protein>
    <submittedName>
        <fullName evidence="6">Leucine-rich repeat neuronal 4</fullName>
    </submittedName>
</protein>
<sequence>MRPGPEYDSEPNAARASTRFARVTGLSQDTIKKDAIKTGHFAKAEHIDQGGNIIDIPLGGIISPHPPLQPKASKGRGLLSNKSLLLDVVGLYHGLPGKKITNQAQADLSRASCLIEYKSPHLLHIAAHGIPVFVGTESPHLSATKCLSLMFRGSETPCQELCVKPCDLLTLTKKGLDWFPACVPGEVKHLDLSFNNLTLIKDEDISHLSELQSLDLKHNQIRDIQWGGNVLSNLKSLDLSNNLLSVVPKCIMLKKVTWLSLAQNPIKEIQPYAFQCFPNLEYLNLSFTRLGSNTSEGISQSGFALNVTQAQESSLRFLDTLDLSGTFLTGVNQDWNRDLPNLRNLSIRAMKELKSLDGLVDAFPHIVQLDCANSSSLSSINTTMFERATDLHYINLQKMCAEQSLNHWHTGIKYIFLSDRLSGLPCVPRWNAEYGTRKGTSFPRFFEELCYSVYRLYGKSQHAVMGQEYMSLLICQNTQRPPTMINQLNRLCNLTSISPWNISSRKMNLTLHDNPLTCNCEFSLWLSKHPEVKLLRINETSCQRDSVSFSLYSDLMLCQLNSINDTYNLTEENENIPTLSHPHVVTSTGRNEYVGTSNDSLKLTSTSQDKASKLSVIKSIIVFKTTSTDSSLTAALPKLLLFSPDNQETTIGPNLKQVSTEHHAYSTNGVLGSTTREQIEQRSVTSPNLLTVTSAIQVEQTTQQTTDIITQKSIKIHGVKGNNPRESSPFVEIPMDYDYHGAEDKPKTTIMNQVVSCDYDPCRHLQTPCFDLQQDMHCLCPGLSGENIVPEPPRLREVTEITDTSAQIHWCAPNSVVHKYQLVYYMAGYEDQSVVDNIYETARQYTLYNLLPDTMYRICAVSVNKAGVSNTENDNLSKSPCTEFKTKPSYIIIMATLSALCGLFLVAITVMSVCLYKMRKNNLLNQYDTHLVSYKNPAFDYQLTIPSYN</sequence>
<evidence type="ECO:0000256" key="3">
    <source>
        <dbReference type="ARBA" id="ARBA00022737"/>
    </source>
</evidence>
<proteinExistence type="predicted"/>
<dbReference type="GO" id="GO:0031012">
    <property type="term" value="C:extracellular matrix"/>
    <property type="evidence" value="ECO:0007669"/>
    <property type="project" value="TreeGrafter"/>
</dbReference>
<dbReference type="CDD" id="cd00063">
    <property type="entry name" value="FN3"/>
    <property type="match status" value="1"/>
</dbReference>
<dbReference type="PROSITE" id="PS51450">
    <property type="entry name" value="LRR"/>
    <property type="match status" value="2"/>
</dbReference>
<keyword evidence="4" id="KW-0812">Transmembrane</keyword>
<dbReference type="PANTHER" id="PTHR24373:SF370">
    <property type="entry name" value="FISH-LIPS, ISOFORM E"/>
    <property type="match status" value="1"/>
</dbReference>
<accession>A0AAD1RK37</accession>
<evidence type="ECO:0000313" key="7">
    <source>
        <dbReference type="Proteomes" id="UP001295444"/>
    </source>
</evidence>
<keyword evidence="3" id="KW-0677">Repeat</keyword>
<gene>
    <name evidence="6" type="ORF">PECUL_23A007859</name>
</gene>
<dbReference type="AlphaFoldDB" id="A0AAD1RK37"/>
<dbReference type="PROSITE" id="PS50853">
    <property type="entry name" value="FN3"/>
    <property type="match status" value="1"/>
</dbReference>
<dbReference type="InterPro" id="IPR050328">
    <property type="entry name" value="Dev_Immune_Receptor"/>
</dbReference>
<feature type="domain" description="Fibronectin type-III" evidence="5">
    <location>
        <begin position="789"/>
        <end position="889"/>
    </location>
</feature>
<dbReference type="SMART" id="SM00060">
    <property type="entry name" value="FN3"/>
    <property type="match status" value="1"/>
</dbReference>
<dbReference type="SUPFAM" id="SSF49265">
    <property type="entry name" value="Fibronectin type III"/>
    <property type="match status" value="1"/>
</dbReference>
<evidence type="ECO:0000256" key="1">
    <source>
        <dbReference type="ARBA" id="ARBA00022614"/>
    </source>
</evidence>
<dbReference type="Pfam" id="PF13855">
    <property type="entry name" value="LRR_8"/>
    <property type="match status" value="1"/>
</dbReference>
<evidence type="ECO:0000256" key="2">
    <source>
        <dbReference type="ARBA" id="ARBA00022729"/>
    </source>
</evidence>
<name>A0AAD1RK37_PELCU</name>
<evidence type="ECO:0000256" key="4">
    <source>
        <dbReference type="SAM" id="Phobius"/>
    </source>
</evidence>
<dbReference type="Gene3D" id="3.80.10.10">
    <property type="entry name" value="Ribonuclease Inhibitor"/>
    <property type="match status" value="2"/>
</dbReference>
<keyword evidence="2" id="KW-0732">Signal</keyword>
<keyword evidence="1" id="KW-0433">Leucine-rich repeat</keyword>
<dbReference type="InterPro" id="IPR001611">
    <property type="entry name" value="Leu-rich_rpt"/>
</dbReference>
<dbReference type="InterPro" id="IPR003961">
    <property type="entry name" value="FN3_dom"/>
</dbReference>
<keyword evidence="4" id="KW-0472">Membrane</keyword>